<evidence type="ECO:0000313" key="2">
    <source>
        <dbReference type="Proteomes" id="UP001157160"/>
    </source>
</evidence>
<proteinExistence type="predicted"/>
<reference evidence="1 2" key="1">
    <citation type="journal article" date="2014" name="Int. J. Syst. Evol. Microbiol.">
        <title>Complete genome sequence of Corynebacterium casei LMG S-19264T (=DSM 44701T), isolated from a smear-ripened cheese.</title>
        <authorList>
            <consortium name="US DOE Joint Genome Institute (JGI-PGF)"/>
            <person name="Walter F."/>
            <person name="Albersmeier A."/>
            <person name="Kalinowski J."/>
            <person name="Ruckert C."/>
        </authorList>
    </citation>
    <scope>NUCLEOTIDE SEQUENCE [LARGE SCALE GENOMIC DNA]</scope>
    <source>
        <strain evidence="1 2">NBRC 112289</strain>
    </source>
</reference>
<name>A0AA37XC65_9MICO</name>
<keyword evidence="2" id="KW-1185">Reference proteome</keyword>
<dbReference type="EMBL" id="BSUL01000001">
    <property type="protein sequence ID" value="GMA29506.1"/>
    <property type="molecule type" value="Genomic_DNA"/>
</dbReference>
<dbReference type="AlphaFoldDB" id="A0AA37XC65"/>
<dbReference type="InterPro" id="IPR016181">
    <property type="entry name" value="Acyl_CoA_acyltransferase"/>
</dbReference>
<accession>A0AA37XC65</accession>
<gene>
    <name evidence="1" type="ORF">GCM10025874_27590</name>
</gene>
<comment type="caution">
    <text evidence="1">The sequence shown here is derived from an EMBL/GenBank/DDBJ whole genome shotgun (WGS) entry which is preliminary data.</text>
</comment>
<protein>
    <submittedName>
        <fullName evidence="1">GCN5 family N-acetyltransferase</fullName>
    </submittedName>
</protein>
<evidence type="ECO:0000313" key="1">
    <source>
        <dbReference type="EMBL" id="GMA29506.1"/>
    </source>
</evidence>
<dbReference type="Gene3D" id="3.40.630.30">
    <property type="match status" value="1"/>
</dbReference>
<dbReference type="RefSeq" id="WP_284233688.1">
    <property type="nucleotide sequence ID" value="NZ_BSUL01000001.1"/>
</dbReference>
<sequence length="204" mass="22584">MGITIEAARRAAFPAVAELLARHLHDDPVYADFLGERPDRSDALRRFLRAYLRSTPPHRLVAEVAVDDDGTLLGAAVWERSGIGRDSAVVGQLPYALPFLRALGAVGTVRGLRVQGRLERFRPIEPHWYLMTSAGPEEVADALLRHRTARLDGDDVAAYVEAPDERMRALYERHGFVTGATILGLPTARPIAMFRSPGRAARRR</sequence>
<organism evidence="1 2">
    <name type="scientific">Arenivirga flava</name>
    <dbReference type="NCBI Taxonomy" id="1930060"/>
    <lineage>
        <taxon>Bacteria</taxon>
        <taxon>Bacillati</taxon>
        <taxon>Actinomycetota</taxon>
        <taxon>Actinomycetes</taxon>
        <taxon>Micrococcales</taxon>
        <taxon>Microbacteriaceae</taxon>
        <taxon>Arenivirga</taxon>
    </lineage>
</organism>
<dbReference type="Proteomes" id="UP001157160">
    <property type="component" value="Unassembled WGS sequence"/>
</dbReference>
<dbReference type="SUPFAM" id="SSF55729">
    <property type="entry name" value="Acyl-CoA N-acyltransferases (Nat)"/>
    <property type="match status" value="1"/>
</dbReference>